<dbReference type="PROSITE" id="PS50103">
    <property type="entry name" value="ZF_C3H1"/>
    <property type="match status" value="1"/>
</dbReference>
<evidence type="ECO:0000256" key="9">
    <source>
        <dbReference type="ARBA" id="ARBA00022989"/>
    </source>
</evidence>
<feature type="domain" description="EF-hand" evidence="17">
    <location>
        <begin position="273"/>
        <end position="308"/>
    </location>
</feature>
<keyword evidence="14" id="KW-0479">Metal-binding</keyword>
<dbReference type="InterPro" id="IPR002048">
    <property type="entry name" value="EF_hand_dom"/>
</dbReference>
<dbReference type="PANTHER" id="PTHR45628:SF7">
    <property type="entry name" value="VOLTAGE-DEPENDENT CALCIUM CHANNEL TYPE A SUBUNIT ALPHA-1"/>
    <property type="match status" value="1"/>
</dbReference>
<evidence type="ECO:0000256" key="12">
    <source>
        <dbReference type="ARBA" id="ARBA00023180"/>
    </source>
</evidence>
<dbReference type="CDD" id="cd00051">
    <property type="entry name" value="EFh"/>
    <property type="match status" value="1"/>
</dbReference>
<dbReference type="AlphaFoldDB" id="A0A812JLF1"/>
<dbReference type="PROSITE" id="PS50222">
    <property type="entry name" value="EF_HAND_2"/>
    <property type="match status" value="1"/>
</dbReference>
<proteinExistence type="predicted"/>
<dbReference type="Gene3D" id="1.10.238.10">
    <property type="entry name" value="EF-hand"/>
    <property type="match status" value="1"/>
</dbReference>
<dbReference type="SUPFAM" id="SSF47473">
    <property type="entry name" value="EF-hand"/>
    <property type="match status" value="1"/>
</dbReference>
<evidence type="ECO:0000256" key="11">
    <source>
        <dbReference type="ARBA" id="ARBA00023136"/>
    </source>
</evidence>
<keyword evidence="3" id="KW-0597">Phosphoprotein</keyword>
<keyword evidence="12" id="KW-0325">Glycoprotein</keyword>
<keyword evidence="13" id="KW-0407">Ion channel</keyword>
<protein>
    <submittedName>
        <fullName evidence="18">NaCP60E protein</fullName>
    </submittedName>
</protein>
<dbReference type="SUPFAM" id="SSF81324">
    <property type="entry name" value="Voltage-gated potassium channels"/>
    <property type="match status" value="1"/>
</dbReference>
<evidence type="ECO:0000256" key="1">
    <source>
        <dbReference type="ARBA" id="ARBA00004141"/>
    </source>
</evidence>
<evidence type="ECO:0000256" key="3">
    <source>
        <dbReference type="ARBA" id="ARBA00022553"/>
    </source>
</evidence>
<evidence type="ECO:0000256" key="10">
    <source>
        <dbReference type="ARBA" id="ARBA00023065"/>
    </source>
</evidence>
<accession>A0A812JLF1</accession>
<keyword evidence="19" id="KW-1185">Reference proteome</keyword>
<dbReference type="Gene3D" id="1.10.287.70">
    <property type="match status" value="1"/>
</dbReference>
<comment type="caution">
    <text evidence="18">The sequence shown here is derived from an EMBL/GenBank/DDBJ whole genome shotgun (WGS) entry which is preliminary data.</text>
</comment>
<evidence type="ECO:0000256" key="15">
    <source>
        <dbReference type="SAM" id="Phobius"/>
    </source>
</evidence>
<dbReference type="InterPro" id="IPR005821">
    <property type="entry name" value="Ion_trans_dom"/>
</dbReference>
<keyword evidence="2" id="KW-0813">Transport</keyword>
<feature type="zinc finger region" description="C3H1-type" evidence="14">
    <location>
        <begin position="495"/>
        <end position="519"/>
    </location>
</feature>
<name>A0A812JLF1_SYMPI</name>
<keyword evidence="7" id="KW-0106">Calcium</keyword>
<evidence type="ECO:0000313" key="19">
    <source>
        <dbReference type="Proteomes" id="UP000649617"/>
    </source>
</evidence>
<evidence type="ECO:0000256" key="8">
    <source>
        <dbReference type="ARBA" id="ARBA00022882"/>
    </source>
</evidence>
<evidence type="ECO:0000313" key="18">
    <source>
        <dbReference type="EMBL" id="CAE7209181.1"/>
    </source>
</evidence>
<dbReference type="Pfam" id="PF00520">
    <property type="entry name" value="Ion_trans"/>
    <property type="match status" value="1"/>
</dbReference>
<keyword evidence="9 15" id="KW-1133">Transmembrane helix</keyword>
<organism evidence="18 19">
    <name type="scientific">Symbiodinium pilosum</name>
    <name type="common">Dinoflagellate</name>
    <dbReference type="NCBI Taxonomy" id="2952"/>
    <lineage>
        <taxon>Eukaryota</taxon>
        <taxon>Sar</taxon>
        <taxon>Alveolata</taxon>
        <taxon>Dinophyceae</taxon>
        <taxon>Suessiales</taxon>
        <taxon>Symbiodiniaceae</taxon>
        <taxon>Symbiodinium</taxon>
    </lineage>
</organism>
<feature type="transmembrane region" description="Helical" evidence="15">
    <location>
        <begin position="668"/>
        <end position="686"/>
    </location>
</feature>
<evidence type="ECO:0000259" key="16">
    <source>
        <dbReference type="PROSITE" id="PS50103"/>
    </source>
</evidence>
<evidence type="ECO:0000256" key="5">
    <source>
        <dbReference type="ARBA" id="ARBA00022673"/>
    </source>
</evidence>
<keyword evidence="10" id="KW-0406">Ion transport</keyword>
<comment type="subcellular location">
    <subcellularLocation>
        <location evidence="1">Membrane</location>
        <topology evidence="1">Multi-pass membrane protein</topology>
    </subcellularLocation>
</comment>
<feature type="transmembrane region" description="Helical" evidence="15">
    <location>
        <begin position="184"/>
        <end position="206"/>
    </location>
</feature>
<evidence type="ECO:0000256" key="13">
    <source>
        <dbReference type="ARBA" id="ARBA00023303"/>
    </source>
</evidence>
<evidence type="ECO:0000256" key="6">
    <source>
        <dbReference type="ARBA" id="ARBA00022692"/>
    </source>
</evidence>
<dbReference type="InterPro" id="IPR000571">
    <property type="entry name" value="Znf_CCCH"/>
</dbReference>
<dbReference type="Gene3D" id="1.20.120.350">
    <property type="entry name" value="Voltage-gated potassium channels. Chain C"/>
    <property type="match status" value="1"/>
</dbReference>
<dbReference type="PANTHER" id="PTHR45628">
    <property type="entry name" value="VOLTAGE-DEPENDENT CALCIUM CHANNEL TYPE A SUBUNIT ALPHA-1"/>
    <property type="match status" value="1"/>
</dbReference>
<feature type="transmembrane region" description="Helical" evidence="15">
    <location>
        <begin position="109"/>
        <end position="132"/>
    </location>
</feature>
<keyword evidence="5" id="KW-0107">Calcium channel</keyword>
<dbReference type="GO" id="GO:0005891">
    <property type="term" value="C:voltage-gated calcium channel complex"/>
    <property type="evidence" value="ECO:0007669"/>
    <property type="project" value="TreeGrafter"/>
</dbReference>
<dbReference type="OrthoDB" id="348671at2759"/>
<dbReference type="Proteomes" id="UP000649617">
    <property type="component" value="Unassembled WGS sequence"/>
</dbReference>
<keyword evidence="14" id="KW-0862">Zinc</keyword>
<sequence>MLRLQDRLPYFVSEVTFTGFFFVEMLLRVNQLSWEYFMDAWNVFDYSLVVFSCADLVVSMAKENGSGLRWAASMRIFRAFRIARALKGEKVVVGLFRITQGFIDALPSVFWMSGAALIFVYMLAVALTSLVGGDTAARELWLEVDLYCGTVSRSLYTVLQVMTLDSVHEPILRPILSFAPLGLIVVYLTMLILSFGTLNILLAIMVERMTIISQDTQESKAALIAKSEKMLMVSMLKEFDDCDADFNGELDLKEFRKVLRTPGMTEKLKFLEVGAIEAENLFEMMDVDKSGALSPIEFLSGLFKVKGQAKGADLCRLITILEKNKRMSQAWVERMRHMNQQADMIQSRLNQVGRILAGELKGLTEAAKRADDTWSGAAKRKLVIQVLAVSAWQKAGMQGGEDGRGSRRIFHHKEDEMDEYDEQLQEDVFLGKVDLTSQLEIKNTFYNLPVMSSMTSDDGDSQNPWQSAPTVMCVTAWRTKWPNMEAAHNRGECKPCAYFLYKPDGCRNSDDCPYCHLCRKGEIKRRKRKKIKELKAQDSCLRLQAVIGSTLQKLYRYTNQLIYDYCGSDFDGIRFLDKDALWLDLGVKILFFGTVWQATMDALVLVQEDSNRLARGALMLGPQTYEELYFYFTTLGKDTFFPGLAEGGNMDTSQLEAIVSKGLTMRGLQMVTLMIRTIIITIGTYFNLKSLPARHPQEPLNQMRYYVAYFEVIVLGWYWSVLVFRLLMWTQTPNLSYMGVLLANAIEDIASWSSMQLLRNASMTRLSGRVTRVMKECKLFFNPNMQYLMAPFEAIGWLAAGMLGVCVLAIKTTQIEFVSHVLMWDYSLQQWFRLVSFAMSMVSIFNLDDERRYAVQRFLLHPYENVCTGSQIPPPIFLAWEQKLAAEISAKQGFWAGFFFMATLTADDYQKLLLPHMDEETPPKLMKELLTEHVLSKERQQQAQSLGMTADELEKVKKWAAGEESPSAYFATLPSGYTALPLKT</sequence>
<reference evidence="18" key="1">
    <citation type="submission" date="2021-02" db="EMBL/GenBank/DDBJ databases">
        <authorList>
            <person name="Dougan E. K."/>
            <person name="Rhodes N."/>
            <person name="Thang M."/>
            <person name="Chan C."/>
        </authorList>
    </citation>
    <scope>NUCLEOTIDE SEQUENCE</scope>
</reference>
<feature type="domain" description="C3H1-type" evidence="16">
    <location>
        <begin position="495"/>
        <end position="519"/>
    </location>
</feature>
<dbReference type="InterPro" id="IPR018247">
    <property type="entry name" value="EF_Hand_1_Ca_BS"/>
</dbReference>
<dbReference type="InterPro" id="IPR011992">
    <property type="entry name" value="EF-hand-dom_pair"/>
</dbReference>
<keyword evidence="6 15" id="KW-0812">Transmembrane</keyword>
<dbReference type="GO" id="GO:0008270">
    <property type="term" value="F:zinc ion binding"/>
    <property type="evidence" value="ECO:0007669"/>
    <property type="project" value="UniProtKB-KW"/>
</dbReference>
<dbReference type="GO" id="GO:0008331">
    <property type="term" value="F:high voltage-gated calcium channel activity"/>
    <property type="evidence" value="ECO:0007669"/>
    <property type="project" value="TreeGrafter"/>
</dbReference>
<evidence type="ECO:0000256" key="14">
    <source>
        <dbReference type="PROSITE-ProRule" id="PRU00723"/>
    </source>
</evidence>
<dbReference type="GO" id="GO:0005509">
    <property type="term" value="F:calcium ion binding"/>
    <property type="evidence" value="ECO:0007669"/>
    <property type="project" value="InterPro"/>
</dbReference>
<feature type="transmembrane region" description="Helical" evidence="15">
    <location>
        <begin position="788"/>
        <end position="810"/>
    </location>
</feature>
<feature type="transmembrane region" description="Helical" evidence="15">
    <location>
        <begin position="7"/>
        <end position="23"/>
    </location>
</feature>
<gene>
    <name evidence="18" type="primary">NaCP60E</name>
    <name evidence="18" type="ORF">SPIL2461_LOCUS2187</name>
</gene>
<dbReference type="EMBL" id="CAJNIZ010002314">
    <property type="protein sequence ID" value="CAE7209181.1"/>
    <property type="molecule type" value="Genomic_DNA"/>
</dbReference>
<dbReference type="GO" id="GO:0098703">
    <property type="term" value="P:calcium ion import across plasma membrane"/>
    <property type="evidence" value="ECO:0007669"/>
    <property type="project" value="TreeGrafter"/>
</dbReference>
<dbReference type="InterPro" id="IPR027359">
    <property type="entry name" value="Volt_channel_dom_sf"/>
</dbReference>
<evidence type="ECO:0000259" key="17">
    <source>
        <dbReference type="PROSITE" id="PS50222"/>
    </source>
</evidence>
<evidence type="ECO:0000256" key="7">
    <source>
        <dbReference type="ARBA" id="ARBA00022837"/>
    </source>
</evidence>
<evidence type="ECO:0000256" key="2">
    <source>
        <dbReference type="ARBA" id="ARBA00022448"/>
    </source>
</evidence>
<evidence type="ECO:0000256" key="4">
    <source>
        <dbReference type="ARBA" id="ARBA00022568"/>
    </source>
</evidence>
<keyword evidence="4" id="KW-0109">Calcium transport</keyword>
<keyword evidence="11 15" id="KW-0472">Membrane</keyword>
<keyword evidence="14" id="KW-0863">Zinc-finger</keyword>
<feature type="transmembrane region" description="Helical" evidence="15">
    <location>
        <begin position="706"/>
        <end position="728"/>
    </location>
</feature>
<dbReference type="InterPro" id="IPR050599">
    <property type="entry name" value="VDCC_alpha-1_subunit"/>
</dbReference>
<keyword evidence="8" id="KW-0851">Voltage-gated channel</keyword>
<dbReference type="SMART" id="SM00054">
    <property type="entry name" value="EFh"/>
    <property type="match status" value="2"/>
</dbReference>
<dbReference type="PROSITE" id="PS00018">
    <property type="entry name" value="EF_HAND_1"/>
    <property type="match status" value="1"/>
</dbReference>